<evidence type="ECO:0000313" key="4">
    <source>
        <dbReference type="Proteomes" id="UP000199650"/>
    </source>
</evidence>
<dbReference type="InterPro" id="IPR036663">
    <property type="entry name" value="Fumarylacetoacetase_C_sf"/>
</dbReference>
<keyword evidence="3" id="KW-0670">Pyruvate</keyword>
<dbReference type="PANTHER" id="PTHR11820:SF90">
    <property type="entry name" value="FLUTATHIONE S-TRANSFERASE"/>
    <property type="match status" value="1"/>
</dbReference>
<feature type="domain" description="Fumarylacetoacetase-like C-terminal" evidence="2">
    <location>
        <begin position="27"/>
        <end position="227"/>
    </location>
</feature>
<dbReference type="AlphaFoldDB" id="A0A1I0MW76"/>
<dbReference type="PANTHER" id="PTHR11820">
    <property type="entry name" value="ACYLPYRUVASE"/>
    <property type="match status" value="1"/>
</dbReference>
<proteinExistence type="predicted"/>
<gene>
    <name evidence="3" type="ORF">SAMN05444851_0360</name>
</gene>
<dbReference type="Gene3D" id="3.90.850.10">
    <property type="entry name" value="Fumarylacetoacetase-like, C-terminal domain"/>
    <property type="match status" value="1"/>
</dbReference>
<dbReference type="STRING" id="1173584.SAMN05444851_0360"/>
<accession>A0A1I0MW76</accession>
<dbReference type="Pfam" id="PF01557">
    <property type="entry name" value="FAA_hydrolase"/>
    <property type="match status" value="1"/>
</dbReference>
<dbReference type="OrthoDB" id="5197601at2"/>
<organism evidence="3 4">
    <name type="scientific">Aliiroseovarius sediminilitoris</name>
    <dbReference type="NCBI Taxonomy" id="1173584"/>
    <lineage>
        <taxon>Bacteria</taxon>
        <taxon>Pseudomonadati</taxon>
        <taxon>Pseudomonadota</taxon>
        <taxon>Alphaproteobacteria</taxon>
        <taxon>Rhodobacterales</taxon>
        <taxon>Paracoccaceae</taxon>
        <taxon>Aliiroseovarius</taxon>
    </lineage>
</organism>
<dbReference type="InterPro" id="IPR011234">
    <property type="entry name" value="Fumarylacetoacetase-like_C"/>
</dbReference>
<dbReference type="GO" id="GO:0018773">
    <property type="term" value="F:acetylpyruvate hydrolase activity"/>
    <property type="evidence" value="ECO:0007669"/>
    <property type="project" value="TreeGrafter"/>
</dbReference>
<evidence type="ECO:0000259" key="2">
    <source>
        <dbReference type="Pfam" id="PF01557"/>
    </source>
</evidence>
<sequence>MTWAIPCPAQPSLPITGSDDRFPVRRIYCVGQNYAAHAREMGSNPDQEPPFFFSKPADALVPDGATVPYPPGTENLHHEAELVVAIGSGGANIPRDTALHHVWGYAVGNDLTRRDIQAAAKKIGRPWDMAKGFDHSAPCGPLHPVATTGHINSGAIRLTVNGETRQSSDLSDLIWPIADVIAYLSSLVTLAQGDLIFTGTPEGVGPLVSGDVCVVKIEGLGRLTTRIGEKAG</sequence>
<dbReference type="SUPFAM" id="SSF56529">
    <property type="entry name" value="FAH"/>
    <property type="match status" value="1"/>
</dbReference>
<evidence type="ECO:0000313" key="3">
    <source>
        <dbReference type="EMBL" id="SEV92621.1"/>
    </source>
</evidence>
<dbReference type="RefSeq" id="WP_091427761.1">
    <property type="nucleotide sequence ID" value="NZ_FOJB01000001.1"/>
</dbReference>
<dbReference type="EMBL" id="FOJB01000001">
    <property type="protein sequence ID" value="SEV92621.1"/>
    <property type="molecule type" value="Genomic_DNA"/>
</dbReference>
<keyword evidence="1" id="KW-0479">Metal-binding</keyword>
<protein>
    <submittedName>
        <fullName evidence="3">Fumarylpyruvate hydrolase</fullName>
    </submittedName>
</protein>
<name>A0A1I0MW76_9RHOB</name>
<evidence type="ECO:0000256" key="1">
    <source>
        <dbReference type="ARBA" id="ARBA00022723"/>
    </source>
</evidence>
<keyword evidence="3" id="KW-0378">Hydrolase</keyword>
<dbReference type="Proteomes" id="UP000199650">
    <property type="component" value="Unassembled WGS sequence"/>
</dbReference>
<reference evidence="3 4" key="1">
    <citation type="submission" date="2016-10" db="EMBL/GenBank/DDBJ databases">
        <authorList>
            <person name="de Groot N.N."/>
        </authorList>
    </citation>
    <scope>NUCLEOTIDE SEQUENCE [LARGE SCALE GENOMIC DNA]</scope>
    <source>
        <strain evidence="3 4">DSM 29439</strain>
    </source>
</reference>
<dbReference type="GO" id="GO:0046872">
    <property type="term" value="F:metal ion binding"/>
    <property type="evidence" value="ECO:0007669"/>
    <property type="project" value="UniProtKB-KW"/>
</dbReference>
<keyword evidence="4" id="KW-1185">Reference proteome</keyword>